<gene>
    <name evidence="1" type="ORF">FRD01_02385</name>
</gene>
<keyword evidence="1" id="KW-0808">Transferase</keyword>
<name>A0A5B8XKN0_9DELT</name>
<evidence type="ECO:0000313" key="1">
    <source>
        <dbReference type="EMBL" id="QED26125.1"/>
    </source>
</evidence>
<keyword evidence="2" id="KW-1185">Reference proteome</keyword>
<dbReference type="Proteomes" id="UP000321595">
    <property type="component" value="Chromosome"/>
</dbReference>
<dbReference type="KEGG" id="bbae:FRD01_02385"/>
<keyword evidence="1" id="KW-0489">Methyltransferase</keyword>
<dbReference type="InterPro" id="IPR029063">
    <property type="entry name" value="SAM-dependent_MTases_sf"/>
</dbReference>
<dbReference type="SUPFAM" id="SSF53335">
    <property type="entry name" value="S-adenosyl-L-methionine-dependent methyltransferases"/>
    <property type="match status" value="1"/>
</dbReference>
<reference evidence="1 2" key="1">
    <citation type="submission" date="2019-08" db="EMBL/GenBank/DDBJ databases">
        <authorList>
            <person name="Liang Q."/>
        </authorList>
    </citation>
    <scope>NUCLEOTIDE SEQUENCE [LARGE SCALE GENOMIC DNA]</scope>
    <source>
        <strain evidence="1 2">V1718</strain>
    </source>
</reference>
<dbReference type="RefSeq" id="WP_146957294.1">
    <property type="nucleotide sequence ID" value="NZ_CP042467.1"/>
</dbReference>
<dbReference type="Gene3D" id="3.40.50.150">
    <property type="entry name" value="Vaccinia Virus protein VP39"/>
    <property type="match status" value="1"/>
</dbReference>
<protein>
    <submittedName>
        <fullName evidence="1">Class I SAM-dependent methyltransferase</fullName>
    </submittedName>
</protein>
<evidence type="ECO:0000313" key="2">
    <source>
        <dbReference type="Proteomes" id="UP000321595"/>
    </source>
</evidence>
<dbReference type="GO" id="GO:0008168">
    <property type="term" value="F:methyltransferase activity"/>
    <property type="evidence" value="ECO:0007669"/>
    <property type="project" value="UniProtKB-KW"/>
</dbReference>
<accession>A0A5B8XKN0</accession>
<proteinExistence type="predicted"/>
<dbReference type="AlphaFoldDB" id="A0A5B8XKN0"/>
<sequence>MKLSEPYYESLSGVPARKMGWRNALERHIRFEVVRHLIKPHESLLDLGAGDGHLGRYLRACGWQGRYIAVESFPHPWTDFENAELIRRDFREISLPDADLVVAIGTMVGNTEATPHQHLLSRLEESRRAAVFIALDEEAWAFRLRDPALSGVVPDQVEMRKQADGRSWYPISLFWDELAFVLGSQTITWSRREMFRRADELTPSTVGERASVASSLDLEDILSGLNLAYPQDPEVSLAVQRWQNRHKIRLA</sequence>
<dbReference type="EMBL" id="CP042467">
    <property type="protein sequence ID" value="QED26125.1"/>
    <property type="molecule type" value="Genomic_DNA"/>
</dbReference>
<organism evidence="1 2">
    <name type="scientific">Microvenator marinus</name>
    <dbReference type="NCBI Taxonomy" id="2600177"/>
    <lineage>
        <taxon>Bacteria</taxon>
        <taxon>Deltaproteobacteria</taxon>
        <taxon>Bradymonadales</taxon>
        <taxon>Microvenatoraceae</taxon>
        <taxon>Microvenator</taxon>
    </lineage>
</organism>
<dbReference type="GO" id="GO:0032259">
    <property type="term" value="P:methylation"/>
    <property type="evidence" value="ECO:0007669"/>
    <property type="project" value="UniProtKB-KW"/>
</dbReference>